<evidence type="ECO:0000313" key="2">
    <source>
        <dbReference type="EMBL" id="MFB9074558.1"/>
    </source>
</evidence>
<dbReference type="EMBL" id="JBHMFI010000002">
    <property type="protein sequence ID" value="MFB9074558.1"/>
    <property type="molecule type" value="Genomic_DNA"/>
</dbReference>
<keyword evidence="3" id="KW-1185">Reference proteome</keyword>
<feature type="compositionally biased region" description="Low complexity" evidence="1">
    <location>
        <begin position="53"/>
        <end position="65"/>
    </location>
</feature>
<evidence type="ECO:0000256" key="1">
    <source>
        <dbReference type="SAM" id="MobiDB-lite"/>
    </source>
</evidence>
<dbReference type="Proteomes" id="UP001589575">
    <property type="component" value="Unassembled WGS sequence"/>
</dbReference>
<proteinExistence type="predicted"/>
<name>A0ABV5G6H4_9MICC</name>
<comment type="caution">
    <text evidence="2">The sequence shown here is derived from an EMBL/GenBank/DDBJ whole genome shotgun (WGS) entry which is preliminary data.</text>
</comment>
<feature type="region of interest" description="Disordered" evidence="1">
    <location>
        <begin position="1"/>
        <end position="28"/>
    </location>
</feature>
<protein>
    <submittedName>
        <fullName evidence="2">Uncharacterized protein</fullName>
    </submittedName>
</protein>
<accession>A0ABV5G6H4</accession>
<gene>
    <name evidence="2" type="ORF">ACFFX0_26555</name>
</gene>
<feature type="region of interest" description="Disordered" evidence="1">
    <location>
        <begin position="46"/>
        <end position="87"/>
    </location>
</feature>
<sequence>MVKPSSSAGKPGRWYSIHRKSGEATARTAAISTTIGKKIANSTCSTLGAVEGPSSASSRAAARASAPRRSRRRSSASVAGAPLAKPR</sequence>
<reference evidence="2 3" key="1">
    <citation type="submission" date="2024-09" db="EMBL/GenBank/DDBJ databases">
        <authorList>
            <person name="Sun Q."/>
            <person name="Mori K."/>
        </authorList>
    </citation>
    <scope>NUCLEOTIDE SEQUENCE [LARGE SCALE GENOMIC DNA]</scope>
    <source>
        <strain evidence="2 3">CCM 7609</strain>
    </source>
</reference>
<evidence type="ECO:0000313" key="3">
    <source>
        <dbReference type="Proteomes" id="UP001589575"/>
    </source>
</evidence>
<organism evidence="2 3">
    <name type="scientific">Citricoccus parietis</name>
    <dbReference type="NCBI Taxonomy" id="592307"/>
    <lineage>
        <taxon>Bacteria</taxon>
        <taxon>Bacillati</taxon>
        <taxon>Actinomycetota</taxon>
        <taxon>Actinomycetes</taxon>
        <taxon>Micrococcales</taxon>
        <taxon>Micrococcaceae</taxon>
        <taxon>Citricoccus</taxon>
    </lineage>
</organism>